<sequence>MISHLLDEDTLKRFYGHLGERGITDVIPYSKGNTSLVFTGQLKGEKVLIKLQRRDSPRKTLKREAEILEFLKGQGITSELIFAGSFEGLDYLVRCFMDGEPILYADVEKRHIIEIAQKTLKLDQLGVDHGQIQGGKHILIGKDVWIIDFEKASLRRKPKNLTSAMAMVFLNDNTISKKIREKFGIEEEFLDALKDAVGVYKKSGNSAKVLELLSTL</sequence>
<proteinExistence type="predicted"/>
<dbReference type="RefSeq" id="WP_048165698.1">
    <property type="nucleotide sequence ID" value="NZ_CP006019.1"/>
</dbReference>
<dbReference type="STRING" id="1343739.PAP_09245"/>
<dbReference type="Proteomes" id="UP000027981">
    <property type="component" value="Chromosome"/>
</dbReference>
<gene>
    <name evidence="1" type="ORF">PAP_09245</name>
</gene>
<dbReference type="OrthoDB" id="86092at2157"/>
<dbReference type="AlphaFoldDB" id="A0A075LW30"/>
<dbReference type="InterPro" id="IPR052396">
    <property type="entry name" value="Meiotic_Drive_Suppr_Kinase"/>
</dbReference>
<organism evidence="1 2">
    <name type="scientific">Palaeococcus pacificus DY20341</name>
    <dbReference type="NCBI Taxonomy" id="1343739"/>
    <lineage>
        <taxon>Archaea</taxon>
        <taxon>Methanobacteriati</taxon>
        <taxon>Methanobacteriota</taxon>
        <taxon>Thermococci</taxon>
        <taxon>Thermococcales</taxon>
        <taxon>Thermococcaceae</taxon>
        <taxon>Palaeococcus</taxon>
    </lineage>
</organism>
<reference evidence="2" key="1">
    <citation type="submission" date="2013-06" db="EMBL/GenBank/DDBJ databases">
        <title>Complete Genome Sequence of Hyperthermophilic Palaeococcus pacificus DY20341T, Isolated from a Deep-Sea Hydrothermal Sediments.</title>
        <authorList>
            <person name="Zeng X."/>
            <person name="Shao Z."/>
        </authorList>
    </citation>
    <scope>NUCLEOTIDE SEQUENCE [LARGE SCALE GENOMIC DNA]</scope>
    <source>
        <strain evidence="2">DY20341</strain>
    </source>
</reference>
<evidence type="ECO:0008006" key="3">
    <source>
        <dbReference type="Google" id="ProtNLM"/>
    </source>
</evidence>
<dbReference type="PANTHER" id="PTHR37171">
    <property type="entry name" value="SERINE/THREONINE-PROTEIN KINASE YRZF-RELATED"/>
    <property type="match status" value="1"/>
</dbReference>
<dbReference type="KEGG" id="ppac:PAP_09245"/>
<dbReference type="eggNOG" id="arCOG01182">
    <property type="taxonomic scope" value="Archaea"/>
</dbReference>
<dbReference type="GeneID" id="24842946"/>
<dbReference type="PANTHER" id="PTHR37171:SF1">
    <property type="entry name" value="SERINE_THREONINE-PROTEIN KINASE YRZF-RELATED"/>
    <property type="match status" value="1"/>
</dbReference>
<dbReference type="InterPro" id="IPR011009">
    <property type="entry name" value="Kinase-like_dom_sf"/>
</dbReference>
<evidence type="ECO:0000313" key="1">
    <source>
        <dbReference type="EMBL" id="AIF70227.1"/>
    </source>
</evidence>
<accession>A0A075LW30</accession>
<protein>
    <recommendedName>
        <fullName evidence="3">Serine/threonine protein kinase</fullName>
    </recommendedName>
</protein>
<dbReference type="EMBL" id="CP006019">
    <property type="protein sequence ID" value="AIF70227.1"/>
    <property type="molecule type" value="Genomic_DNA"/>
</dbReference>
<keyword evidence="2" id="KW-1185">Reference proteome</keyword>
<reference evidence="1 2" key="2">
    <citation type="journal article" date="2015" name="Genome Announc.">
        <title>Complete Genome Sequence of Hyperthermophilic Piezophilic Archaeon Palaeococcus pacificus DY20341T, Isolated from Deep-Sea Hydrothermal Sediments.</title>
        <authorList>
            <person name="Zeng X."/>
            <person name="Jebbar M."/>
            <person name="Shao Z."/>
        </authorList>
    </citation>
    <scope>NUCLEOTIDE SEQUENCE [LARGE SCALE GENOMIC DNA]</scope>
    <source>
        <strain evidence="1 2">DY20341</strain>
    </source>
</reference>
<dbReference type="SUPFAM" id="SSF56112">
    <property type="entry name" value="Protein kinase-like (PK-like)"/>
    <property type="match status" value="1"/>
</dbReference>
<evidence type="ECO:0000313" key="2">
    <source>
        <dbReference type="Proteomes" id="UP000027981"/>
    </source>
</evidence>
<name>A0A075LW30_9EURY</name>
<dbReference type="HOGENOM" id="CLU_095575_1_0_2"/>